<dbReference type="Proteomes" id="UP000078541">
    <property type="component" value="Unassembled WGS sequence"/>
</dbReference>
<gene>
    <name evidence="2" type="ORF">ALC56_08235</name>
</gene>
<keyword evidence="1" id="KW-0812">Transmembrane</keyword>
<dbReference type="AlphaFoldDB" id="A0A151JV14"/>
<feature type="transmembrane region" description="Helical" evidence="1">
    <location>
        <begin position="68"/>
        <end position="85"/>
    </location>
</feature>
<keyword evidence="1" id="KW-0472">Membrane</keyword>
<evidence type="ECO:0000313" key="3">
    <source>
        <dbReference type="Proteomes" id="UP000078541"/>
    </source>
</evidence>
<feature type="transmembrane region" description="Helical" evidence="1">
    <location>
        <begin position="160"/>
        <end position="179"/>
    </location>
</feature>
<evidence type="ECO:0000256" key="1">
    <source>
        <dbReference type="SAM" id="Phobius"/>
    </source>
</evidence>
<evidence type="ECO:0000313" key="2">
    <source>
        <dbReference type="EMBL" id="KYN37332.1"/>
    </source>
</evidence>
<feature type="transmembrane region" description="Helical" evidence="1">
    <location>
        <begin position="118"/>
        <end position="140"/>
    </location>
</feature>
<keyword evidence="3" id="KW-1185">Reference proteome</keyword>
<keyword evidence="1" id="KW-1133">Transmembrane helix</keyword>
<evidence type="ECO:0008006" key="4">
    <source>
        <dbReference type="Google" id="ProtNLM"/>
    </source>
</evidence>
<feature type="transmembrane region" description="Helical" evidence="1">
    <location>
        <begin position="35"/>
        <end position="56"/>
    </location>
</feature>
<protein>
    <recommendedName>
        <fullName evidence="4">Gustatory receptor</fullName>
    </recommendedName>
</protein>
<sequence>MTKTLQTALAPLLIIGSFCSLGLFEYFLRQPYLSCLYTLTIWSYFTYFFYYPFYIVYWLNKVYDLRDIITTIIAIISILLSHYHLNNELKMCLHELSVIDDTLEALDVPKEYQRLRNFIIRIIIGWIVCTFYYIAYLLFLVSCDYEINFNDIFYSLLMQYPKYVNILSILIWGTILRLVY</sequence>
<organism evidence="2 3">
    <name type="scientific">Trachymyrmex septentrionalis</name>
    <dbReference type="NCBI Taxonomy" id="34720"/>
    <lineage>
        <taxon>Eukaryota</taxon>
        <taxon>Metazoa</taxon>
        <taxon>Ecdysozoa</taxon>
        <taxon>Arthropoda</taxon>
        <taxon>Hexapoda</taxon>
        <taxon>Insecta</taxon>
        <taxon>Pterygota</taxon>
        <taxon>Neoptera</taxon>
        <taxon>Endopterygota</taxon>
        <taxon>Hymenoptera</taxon>
        <taxon>Apocrita</taxon>
        <taxon>Aculeata</taxon>
        <taxon>Formicoidea</taxon>
        <taxon>Formicidae</taxon>
        <taxon>Myrmicinae</taxon>
        <taxon>Trachymyrmex</taxon>
    </lineage>
</organism>
<dbReference type="EMBL" id="KQ981713">
    <property type="protein sequence ID" value="KYN37332.1"/>
    <property type="molecule type" value="Genomic_DNA"/>
</dbReference>
<feature type="transmembrane region" description="Helical" evidence="1">
    <location>
        <begin position="6"/>
        <end position="28"/>
    </location>
</feature>
<accession>A0A151JV14</accession>
<reference evidence="2 3" key="1">
    <citation type="submission" date="2016-03" db="EMBL/GenBank/DDBJ databases">
        <title>Trachymyrmex septentrionalis WGS genome.</title>
        <authorList>
            <person name="Nygaard S."/>
            <person name="Hu H."/>
            <person name="Boomsma J."/>
            <person name="Zhang G."/>
        </authorList>
    </citation>
    <scope>NUCLEOTIDE SEQUENCE [LARGE SCALE GENOMIC DNA]</scope>
    <source>
        <strain evidence="2">Tsep2-gDNA-1</strain>
        <tissue evidence="2">Whole body</tissue>
    </source>
</reference>
<name>A0A151JV14_9HYME</name>
<proteinExistence type="predicted"/>